<sequence>MYSTVCRQIRSQLCVPVMGVVYEMRWFWVN</sequence>
<accession>B4FHU2</accession>
<name>B4FHU2_MAIZE</name>
<reference evidence="1" key="1">
    <citation type="journal article" date="2009" name="PLoS Genet.">
        <title>Sequencing, mapping, and analysis of 27,455 maize full-length cDNAs.</title>
        <authorList>
            <person name="Soderlund C."/>
            <person name="Descour A."/>
            <person name="Kudrna D."/>
            <person name="Bomhoff M."/>
            <person name="Boyd L."/>
            <person name="Currie J."/>
            <person name="Angelova A."/>
            <person name="Collura K."/>
            <person name="Wissotski M."/>
            <person name="Ashley E."/>
            <person name="Morrow D."/>
            <person name="Fernandes J."/>
            <person name="Walbot V."/>
            <person name="Yu Y."/>
        </authorList>
    </citation>
    <scope>NUCLEOTIDE SEQUENCE</scope>
    <source>
        <strain evidence="1">B73</strain>
    </source>
</reference>
<evidence type="ECO:0000313" key="1">
    <source>
        <dbReference type="EMBL" id="ACF81685.1"/>
    </source>
</evidence>
<proteinExistence type="evidence at transcript level"/>
<dbReference type="EMBL" id="BT036680">
    <property type="protein sequence ID" value="ACF81685.1"/>
    <property type="molecule type" value="mRNA"/>
</dbReference>
<dbReference type="AlphaFoldDB" id="B4FHU2"/>
<organism evidence="1">
    <name type="scientific">Zea mays</name>
    <name type="common">Maize</name>
    <dbReference type="NCBI Taxonomy" id="4577"/>
    <lineage>
        <taxon>Eukaryota</taxon>
        <taxon>Viridiplantae</taxon>
        <taxon>Streptophyta</taxon>
        <taxon>Embryophyta</taxon>
        <taxon>Tracheophyta</taxon>
        <taxon>Spermatophyta</taxon>
        <taxon>Magnoliopsida</taxon>
        <taxon>Liliopsida</taxon>
        <taxon>Poales</taxon>
        <taxon>Poaceae</taxon>
        <taxon>PACMAD clade</taxon>
        <taxon>Panicoideae</taxon>
        <taxon>Andropogonodae</taxon>
        <taxon>Andropogoneae</taxon>
        <taxon>Tripsacinae</taxon>
        <taxon>Zea</taxon>
    </lineage>
</organism>
<protein>
    <submittedName>
        <fullName evidence="1">Uncharacterized protein</fullName>
    </submittedName>
</protein>